<evidence type="ECO:0000313" key="2">
    <source>
        <dbReference type="Proteomes" id="UP001432027"/>
    </source>
</evidence>
<dbReference type="EMBL" id="BTSX01000003">
    <property type="protein sequence ID" value="GMS89957.1"/>
    <property type="molecule type" value="Genomic_DNA"/>
</dbReference>
<reference evidence="1" key="1">
    <citation type="submission" date="2023-10" db="EMBL/GenBank/DDBJ databases">
        <title>Genome assembly of Pristionchus species.</title>
        <authorList>
            <person name="Yoshida K."/>
            <person name="Sommer R.J."/>
        </authorList>
    </citation>
    <scope>NUCLEOTIDE SEQUENCE</scope>
    <source>
        <strain evidence="1">RS0144</strain>
    </source>
</reference>
<comment type="caution">
    <text evidence="1">The sequence shown here is derived from an EMBL/GenBank/DDBJ whole genome shotgun (WGS) entry which is preliminary data.</text>
</comment>
<feature type="non-terminal residue" evidence="1">
    <location>
        <position position="104"/>
    </location>
</feature>
<organism evidence="1 2">
    <name type="scientific">Pristionchus entomophagus</name>
    <dbReference type="NCBI Taxonomy" id="358040"/>
    <lineage>
        <taxon>Eukaryota</taxon>
        <taxon>Metazoa</taxon>
        <taxon>Ecdysozoa</taxon>
        <taxon>Nematoda</taxon>
        <taxon>Chromadorea</taxon>
        <taxon>Rhabditida</taxon>
        <taxon>Rhabditina</taxon>
        <taxon>Diplogasteromorpha</taxon>
        <taxon>Diplogasteroidea</taxon>
        <taxon>Neodiplogasteridae</taxon>
        <taxon>Pristionchus</taxon>
    </lineage>
</organism>
<gene>
    <name evidence="1" type="ORF">PENTCL1PPCAC_12132</name>
</gene>
<proteinExistence type="predicted"/>
<sequence>LNLQLGNTIYDMLWNSLGLYETLPAYYKSALDNGVLCEVNDDLSEELIKKIQYNNTEVLTSEQRARDVEAAKDPAIGIDCDSSPDPCFCTDKKVLLYCAALKFK</sequence>
<evidence type="ECO:0000313" key="1">
    <source>
        <dbReference type="EMBL" id="GMS89957.1"/>
    </source>
</evidence>
<name>A0AAV5T672_9BILA</name>
<dbReference type="Proteomes" id="UP001432027">
    <property type="component" value="Unassembled WGS sequence"/>
</dbReference>
<feature type="non-terminal residue" evidence="1">
    <location>
        <position position="1"/>
    </location>
</feature>
<accession>A0AAV5T672</accession>
<protein>
    <submittedName>
        <fullName evidence="1">Uncharacterized protein</fullName>
    </submittedName>
</protein>
<dbReference type="AlphaFoldDB" id="A0AAV5T672"/>
<keyword evidence="2" id="KW-1185">Reference proteome</keyword>